<evidence type="ECO:0000256" key="3">
    <source>
        <dbReference type="SAM" id="SignalP"/>
    </source>
</evidence>
<keyword evidence="5" id="KW-0418">Kinase</keyword>
<dbReference type="Gene3D" id="1.25.40.10">
    <property type="entry name" value="Tetratricopeptide repeat domain"/>
    <property type="match status" value="3"/>
</dbReference>
<sequence>MKLINILVSLAFLLCVSQLSAQSKRIQRPVISIEGEVVDSDKNTPLSKVNVEIVGGDYTTTNTSGKFRIQARVGDLIVIKSDEFETVYHEIKNNDYIKIRVEKDKALQPIPKATSREEAKSMFNTYIDSAGSILKKDAQKSIDYVTKAFEAIPGKNASAVQNSIAFEMLGDINLYWDQNDLAVDNFKRSLAARGTIDVKIKLAKAYRKNKNYQESITTYNQLLQQNLSSYQRVLVYEGLGDTYKEINDTVKSIFNYQKGLDLATIHSITPKITDLNSKIGAVYAQGGALAEAETYFDNSLSLSRNENKKRAVEEKNNVADFYNQKRDFDKEIQLRTEAIKEIQSLKDSEKIDDVNSPLTPQRQNYKIANAFLGQEKYEEAIPFLEKSIAEADAEEDLVVEKDATRKLSEIYRDIGNFDKAAESYERYVEVVDELYIKKEQEISQAARFSREITQKQNRIASLENERQINESRYALAFENQELIEKNNKVQKWVIGSLILIALLLLGMAYFQFKNVKQQKYANSLLALKSLRTQMNPHFIFNALNSVNSFIANSDERSANRYLSEFSQLMRSVLENSEEDFIPLTKEIELLELYTKLEHFRFQDKFEYQINIDEEIKLDEFVIPPMLLQPYVENAVWHGLRYKEEKGTLLINFESVSSEAIRISIIDNGIGRKKSQELKTENQKKQKSKGMGNTQKRIAILNKMYKDKVDVLVENEFQNEEGTRVTLLLKKD</sequence>
<keyword evidence="2" id="KW-1133">Transmembrane helix</keyword>
<keyword evidence="2" id="KW-0472">Membrane</keyword>
<dbReference type="SUPFAM" id="SSF48452">
    <property type="entry name" value="TPR-like"/>
    <property type="match status" value="1"/>
</dbReference>
<protein>
    <submittedName>
        <fullName evidence="5">Histidine kinase</fullName>
    </submittedName>
</protein>
<keyword evidence="3" id="KW-0732">Signal</keyword>
<accession>A0ABW2MWA8</accession>
<dbReference type="InterPro" id="IPR050640">
    <property type="entry name" value="Bact_2-comp_sensor_kinase"/>
</dbReference>
<keyword evidence="2" id="KW-0812">Transmembrane</keyword>
<dbReference type="SMART" id="SM00028">
    <property type="entry name" value="TPR"/>
    <property type="match status" value="4"/>
</dbReference>
<dbReference type="Gene3D" id="3.30.565.10">
    <property type="entry name" value="Histidine kinase-like ATPase, C-terminal domain"/>
    <property type="match status" value="1"/>
</dbReference>
<keyword evidence="6" id="KW-1185">Reference proteome</keyword>
<evidence type="ECO:0000313" key="5">
    <source>
        <dbReference type="EMBL" id="MFC7357988.1"/>
    </source>
</evidence>
<dbReference type="Proteomes" id="UP001596415">
    <property type="component" value="Unassembled WGS sequence"/>
</dbReference>
<organism evidence="5 6">
    <name type="scientific">Jejudonia soesokkakensis</name>
    <dbReference type="NCBI Taxonomy" id="1323432"/>
    <lineage>
        <taxon>Bacteria</taxon>
        <taxon>Pseudomonadati</taxon>
        <taxon>Bacteroidota</taxon>
        <taxon>Flavobacteriia</taxon>
        <taxon>Flavobacteriales</taxon>
        <taxon>Flavobacteriaceae</taxon>
        <taxon>Jejudonia</taxon>
    </lineage>
</organism>
<evidence type="ECO:0000313" key="6">
    <source>
        <dbReference type="Proteomes" id="UP001596415"/>
    </source>
</evidence>
<reference evidence="6" key="1">
    <citation type="journal article" date="2019" name="Int. J. Syst. Evol. Microbiol.">
        <title>The Global Catalogue of Microorganisms (GCM) 10K type strain sequencing project: providing services to taxonomists for standard genome sequencing and annotation.</title>
        <authorList>
            <consortium name="The Broad Institute Genomics Platform"/>
            <consortium name="The Broad Institute Genome Sequencing Center for Infectious Disease"/>
            <person name="Wu L."/>
            <person name="Ma J."/>
        </authorList>
    </citation>
    <scope>NUCLEOTIDE SEQUENCE [LARGE SCALE GENOMIC DNA]</scope>
    <source>
        <strain evidence="6">CGMCC 1.16306</strain>
    </source>
</reference>
<dbReference type="SUPFAM" id="SSF49464">
    <property type="entry name" value="Carboxypeptidase regulatory domain-like"/>
    <property type="match status" value="1"/>
</dbReference>
<dbReference type="PANTHER" id="PTHR34220">
    <property type="entry name" value="SENSOR HISTIDINE KINASE YPDA"/>
    <property type="match status" value="1"/>
</dbReference>
<dbReference type="InterPro" id="IPR019734">
    <property type="entry name" value="TPR_rpt"/>
</dbReference>
<evidence type="ECO:0000256" key="2">
    <source>
        <dbReference type="SAM" id="Phobius"/>
    </source>
</evidence>
<dbReference type="InterPro" id="IPR010559">
    <property type="entry name" value="Sig_transdc_His_kin_internal"/>
</dbReference>
<feature type="transmembrane region" description="Helical" evidence="2">
    <location>
        <begin position="492"/>
        <end position="510"/>
    </location>
</feature>
<dbReference type="Pfam" id="PF13174">
    <property type="entry name" value="TPR_6"/>
    <property type="match status" value="1"/>
</dbReference>
<dbReference type="RefSeq" id="WP_380217869.1">
    <property type="nucleotide sequence ID" value="NZ_JBHTBN010000005.1"/>
</dbReference>
<dbReference type="InterPro" id="IPR008969">
    <property type="entry name" value="CarboxyPept-like_regulatory"/>
</dbReference>
<evidence type="ECO:0000259" key="4">
    <source>
        <dbReference type="Pfam" id="PF06580"/>
    </source>
</evidence>
<feature type="chain" id="PRO_5045771868" evidence="3">
    <location>
        <begin position="22"/>
        <end position="731"/>
    </location>
</feature>
<dbReference type="InterPro" id="IPR011990">
    <property type="entry name" value="TPR-like_helical_dom_sf"/>
</dbReference>
<dbReference type="EMBL" id="JBHTBN010000005">
    <property type="protein sequence ID" value="MFC7357988.1"/>
    <property type="molecule type" value="Genomic_DNA"/>
</dbReference>
<name>A0ABW2MWA8_9FLAO</name>
<dbReference type="InterPro" id="IPR036890">
    <property type="entry name" value="HATPase_C_sf"/>
</dbReference>
<dbReference type="SUPFAM" id="SSF55874">
    <property type="entry name" value="ATPase domain of HSP90 chaperone/DNA topoisomerase II/histidine kinase"/>
    <property type="match status" value="1"/>
</dbReference>
<keyword evidence="1" id="KW-0175">Coiled coil</keyword>
<feature type="coiled-coil region" evidence="1">
    <location>
        <begin position="445"/>
        <end position="472"/>
    </location>
</feature>
<feature type="signal peptide" evidence="3">
    <location>
        <begin position="1"/>
        <end position="21"/>
    </location>
</feature>
<dbReference type="Pfam" id="PF06580">
    <property type="entry name" value="His_kinase"/>
    <property type="match status" value="1"/>
</dbReference>
<dbReference type="GO" id="GO:0016301">
    <property type="term" value="F:kinase activity"/>
    <property type="evidence" value="ECO:0007669"/>
    <property type="project" value="UniProtKB-KW"/>
</dbReference>
<keyword evidence="5" id="KW-0808">Transferase</keyword>
<dbReference type="PANTHER" id="PTHR34220:SF7">
    <property type="entry name" value="SENSOR HISTIDINE KINASE YPDA"/>
    <property type="match status" value="1"/>
</dbReference>
<dbReference type="Pfam" id="PF13432">
    <property type="entry name" value="TPR_16"/>
    <property type="match status" value="1"/>
</dbReference>
<proteinExistence type="predicted"/>
<gene>
    <name evidence="5" type="ORF">ACFQO1_09835</name>
</gene>
<feature type="domain" description="Signal transduction histidine kinase internal region" evidence="4">
    <location>
        <begin position="527"/>
        <end position="605"/>
    </location>
</feature>
<comment type="caution">
    <text evidence="5">The sequence shown here is derived from an EMBL/GenBank/DDBJ whole genome shotgun (WGS) entry which is preliminary data.</text>
</comment>
<evidence type="ECO:0000256" key="1">
    <source>
        <dbReference type="SAM" id="Coils"/>
    </source>
</evidence>